<name>A0A0E9TH78_ANGAN</name>
<dbReference type="AlphaFoldDB" id="A0A0E9TH78"/>
<proteinExistence type="predicted"/>
<reference evidence="1" key="1">
    <citation type="submission" date="2014-11" db="EMBL/GenBank/DDBJ databases">
        <authorList>
            <person name="Amaro Gonzalez C."/>
        </authorList>
    </citation>
    <scope>NUCLEOTIDE SEQUENCE</scope>
</reference>
<protein>
    <submittedName>
        <fullName evidence="1">Uncharacterized protein</fullName>
    </submittedName>
</protein>
<reference evidence="1" key="2">
    <citation type="journal article" date="2015" name="Fish Shellfish Immunol.">
        <title>Early steps in the European eel (Anguilla anguilla)-Vibrio vulnificus interaction in the gills: Role of the RtxA13 toxin.</title>
        <authorList>
            <person name="Callol A."/>
            <person name="Pajuelo D."/>
            <person name="Ebbesson L."/>
            <person name="Teles M."/>
            <person name="MacKenzie S."/>
            <person name="Amaro C."/>
        </authorList>
    </citation>
    <scope>NUCLEOTIDE SEQUENCE</scope>
</reference>
<organism evidence="1">
    <name type="scientific">Anguilla anguilla</name>
    <name type="common">European freshwater eel</name>
    <name type="synonym">Muraena anguilla</name>
    <dbReference type="NCBI Taxonomy" id="7936"/>
    <lineage>
        <taxon>Eukaryota</taxon>
        <taxon>Metazoa</taxon>
        <taxon>Chordata</taxon>
        <taxon>Craniata</taxon>
        <taxon>Vertebrata</taxon>
        <taxon>Euteleostomi</taxon>
        <taxon>Actinopterygii</taxon>
        <taxon>Neopterygii</taxon>
        <taxon>Teleostei</taxon>
        <taxon>Anguilliformes</taxon>
        <taxon>Anguillidae</taxon>
        <taxon>Anguilla</taxon>
    </lineage>
</organism>
<sequence length="28" mass="3367">MILKLWLLSTIHQSIKLRSTENRDDNLK</sequence>
<accession>A0A0E9TH78</accession>
<dbReference type="EMBL" id="GBXM01055785">
    <property type="protein sequence ID" value="JAH52792.1"/>
    <property type="molecule type" value="Transcribed_RNA"/>
</dbReference>
<evidence type="ECO:0000313" key="1">
    <source>
        <dbReference type="EMBL" id="JAH52792.1"/>
    </source>
</evidence>